<organism evidence="1">
    <name type="scientific">Arion vulgaris</name>
    <dbReference type="NCBI Taxonomy" id="1028688"/>
    <lineage>
        <taxon>Eukaryota</taxon>
        <taxon>Metazoa</taxon>
        <taxon>Spiralia</taxon>
        <taxon>Lophotrochozoa</taxon>
        <taxon>Mollusca</taxon>
        <taxon>Gastropoda</taxon>
        <taxon>Heterobranchia</taxon>
        <taxon>Euthyneura</taxon>
        <taxon>Panpulmonata</taxon>
        <taxon>Eupulmonata</taxon>
        <taxon>Stylommatophora</taxon>
        <taxon>Helicina</taxon>
        <taxon>Arionoidea</taxon>
        <taxon>Arionidae</taxon>
        <taxon>Arion</taxon>
    </lineage>
</organism>
<reference evidence="1" key="1">
    <citation type="submission" date="2014-12" db="EMBL/GenBank/DDBJ databases">
        <title>Insight into the proteome of Arion vulgaris.</title>
        <authorList>
            <person name="Aradska J."/>
            <person name="Bulat T."/>
            <person name="Smidak R."/>
            <person name="Sarate P."/>
            <person name="Gangsoo J."/>
            <person name="Sialana F."/>
            <person name="Bilban M."/>
            <person name="Lubec G."/>
        </authorList>
    </citation>
    <scope>NUCLEOTIDE SEQUENCE</scope>
    <source>
        <tissue evidence="1">Skin</tissue>
    </source>
</reference>
<dbReference type="AlphaFoldDB" id="A0A0B7B438"/>
<accession>A0A0B7B438</accession>
<protein>
    <recommendedName>
        <fullName evidence="2">C2H2-type domain-containing protein</fullName>
    </recommendedName>
</protein>
<feature type="non-terminal residue" evidence="1">
    <location>
        <position position="52"/>
    </location>
</feature>
<gene>
    <name evidence="1" type="primary">ORF156940</name>
</gene>
<dbReference type="EMBL" id="HACG01040161">
    <property type="protein sequence ID" value="CEK87026.1"/>
    <property type="molecule type" value="Transcribed_RNA"/>
</dbReference>
<proteinExistence type="predicted"/>
<sequence length="52" mass="5871">MKTSSTHFFKWQTAHIQSSLIEYVAVKLSTSANIPCPHCKRTFQAHIGLTSH</sequence>
<evidence type="ECO:0000313" key="1">
    <source>
        <dbReference type="EMBL" id="CEK87026.1"/>
    </source>
</evidence>
<name>A0A0B7B438_9EUPU</name>
<evidence type="ECO:0008006" key="2">
    <source>
        <dbReference type="Google" id="ProtNLM"/>
    </source>
</evidence>